<accession>A0A6J5MRW5</accession>
<gene>
    <name evidence="1" type="ORF">UFOVP528_10</name>
</gene>
<evidence type="ECO:0000313" key="1">
    <source>
        <dbReference type="EMBL" id="CAB4148567.1"/>
    </source>
</evidence>
<reference evidence="1" key="1">
    <citation type="submission" date="2020-04" db="EMBL/GenBank/DDBJ databases">
        <authorList>
            <person name="Chiriac C."/>
            <person name="Salcher M."/>
            <person name="Ghai R."/>
            <person name="Kavagutti S V."/>
        </authorList>
    </citation>
    <scope>NUCLEOTIDE SEQUENCE</scope>
</reference>
<organism evidence="1">
    <name type="scientific">uncultured Caudovirales phage</name>
    <dbReference type="NCBI Taxonomy" id="2100421"/>
    <lineage>
        <taxon>Viruses</taxon>
        <taxon>Duplodnaviria</taxon>
        <taxon>Heunggongvirae</taxon>
        <taxon>Uroviricota</taxon>
        <taxon>Caudoviricetes</taxon>
        <taxon>Peduoviridae</taxon>
        <taxon>Maltschvirus</taxon>
        <taxon>Maltschvirus maltsch</taxon>
    </lineage>
</organism>
<name>A0A6J5MRW5_9CAUD</name>
<sequence>MITIAQLQELKEIEEYSPLEKAIHTICIVDRQTIDKVEEMTVKDLFARFNEIVKEIEPRQNLKFSFKLKGRRFKMLANATEMQGQHFISMQQYSGDEIVNNLHKIMAMLTVEVNIFGKPKKVKDVAKHFEEVSELFLSMPYDIANSYSLFFSQLYPKLLETTQVFLTEMVMELQQKATQYKAGLKS</sequence>
<dbReference type="EMBL" id="LR796508">
    <property type="protein sequence ID" value="CAB4148567.1"/>
    <property type="molecule type" value="Genomic_DNA"/>
</dbReference>
<proteinExistence type="predicted"/>
<protein>
    <submittedName>
        <fullName evidence="1">Uncharacterized protein</fullName>
    </submittedName>
</protein>